<reference evidence="1" key="1">
    <citation type="submission" date="2021-02" db="EMBL/GenBank/DDBJ databases">
        <authorList>
            <consortium name="DOE Joint Genome Institute"/>
            <person name="Ahrendt S."/>
            <person name="Looney B.P."/>
            <person name="Miyauchi S."/>
            <person name="Morin E."/>
            <person name="Drula E."/>
            <person name="Courty P.E."/>
            <person name="Chicoki N."/>
            <person name="Fauchery L."/>
            <person name="Kohler A."/>
            <person name="Kuo A."/>
            <person name="Labutti K."/>
            <person name="Pangilinan J."/>
            <person name="Lipzen A."/>
            <person name="Riley R."/>
            <person name="Andreopoulos W."/>
            <person name="He G."/>
            <person name="Johnson J."/>
            <person name="Barry K.W."/>
            <person name="Grigoriev I.V."/>
            <person name="Nagy L."/>
            <person name="Hibbett D."/>
            <person name="Henrissat B."/>
            <person name="Matheny P.B."/>
            <person name="Labbe J."/>
            <person name="Martin F."/>
        </authorList>
    </citation>
    <scope>NUCLEOTIDE SEQUENCE</scope>
    <source>
        <strain evidence="1">EC-137</strain>
    </source>
</reference>
<organism evidence="1 2">
    <name type="scientific">Vararia minispora EC-137</name>
    <dbReference type="NCBI Taxonomy" id="1314806"/>
    <lineage>
        <taxon>Eukaryota</taxon>
        <taxon>Fungi</taxon>
        <taxon>Dikarya</taxon>
        <taxon>Basidiomycota</taxon>
        <taxon>Agaricomycotina</taxon>
        <taxon>Agaricomycetes</taxon>
        <taxon>Russulales</taxon>
        <taxon>Lachnocladiaceae</taxon>
        <taxon>Vararia</taxon>
    </lineage>
</organism>
<sequence length="306" mass="33188">MSIAPTQKVWLVTGAATGLGLALIQRVLARGGCAIATARSPESLDVALKDLPNTDRDRLRTLKLDVTAGFGELQRTATAALSFWGRVDVLVNNAAITGGACGSEEAGCVPDCRAGHFAMVMATNFYGVIDVTNAFLPHMRRRREGTIIIVGSRSAIRNEFFATGAYSASKAAVHSYGETLAAEVRRFNIRVTIVAPGTMRTTFNHPHIPPFTIADYDEEHAAVMRYVEGLRTRAIASMGDPMKAMDTVIDVVHGEGRAKGRKDWPLWLLLGEDAVVDWRIRANKMLKEVDEWGDLAAGLRPPVEAS</sequence>
<dbReference type="EMBL" id="MU273714">
    <property type="protein sequence ID" value="KAI0028900.1"/>
    <property type="molecule type" value="Genomic_DNA"/>
</dbReference>
<reference evidence="1" key="2">
    <citation type="journal article" date="2022" name="New Phytol.">
        <title>Evolutionary transition to the ectomycorrhizal habit in the genomes of a hyperdiverse lineage of mushroom-forming fungi.</title>
        <authorList>
            <person name="Looney B."/>
            <person name="Miyauchi S."/>
            <person name="Morin E."/>
            <person name="Drula E."/>
            <person name="Courty P.E."/>
            <person name="Kohler A."/>
            <person name="Kuo A."/>
            <person name="LaButti K."/>
            <person name="Pangilinan J."/>
            <person name="Lipzen A."/>
            <person name="Riley R."/>
            <person name="Andreopoulos W."/>
            <person name="He G."/>
            <person name="Johnson J."/>
            <person name="Nolan M."/>
            <person name="Tritt A."/>
            <person name="Barry K.W."/>
            <person name="Grigoriev I.V."/>
            <person name="Nagy L.G."/>
            <person name="Hibbett D."/>
            <person name="Henrissat B."/>
            <person name="Matheny P.B."/>
            <person name="Labbe J."/>
            <person name="Martin F.M."/>
        </authorList>
    </citation>
    <scope>NUCLEOTIDE SEQUENCE</scope>
    <source>
        <strain evidence="1">EC-137</strain>
    </source>
</reference>
<gene>
    <name evidence="1" type="ORF">K488DRAFT_73404</name>
</gene>
<evidence type="ECO:0000313" key="1">
    <source>
        <dbReference type="EMBL" id="KAI0028900.1"/>
    </source>
</evidence>
<proteinExistence type="predicted"/>
<name>A0ACB8QBF9_9AGAM</name>
<dbReference type="Proteomes" id="UP000814128">
    <property type="component" value="Unassembled WGS sequence"/>
</dbReference>
<accession>A0ACB8QBF9</accession>
<keyword evidence="2" id="KW-1185">Reference proteome</keyword>
<comment type="caution">
    <text evidence="1">The sequence shown here is derived from an EMBL/GenBank/DDBJ whole genome shotgun (WGS) entry which is preliminary data.</text>
</comment>
<evidence type="ECO:0000313" key="2">
    <source>
        <dbReference type="Proteomes" id="UP000814128"/>
    </source>
</evidence>
<protein>
    <submittedName>
        <fullName evidence="1">NAD-P-binding protein</fullName>
    </submittedName>
</protein>